<protein>
    <recommendedName>
        <fullName evidence="1">TreTu toxin C-terminal domain-containing protein</fullName>
    </recommendedName>
</protein>
<dbReference type="Proteomes" id="UP000183995">
    <property type="component" value="Unassembled WGS sequence"/>
</dbReference>
<dbReference type="RefSeq" id="WP_207650784.1">
    <property type="nucleotide sequence ID" value="NZ_FQXV01000033.1"/>
</dbReference>
<dbReference type="AlphaFoldDB" id="A0A1M5ZLQ4"/>
<feature type="non-terminal residue" evidence="2">
    <location>
        <position position="1"/>
    </location>
</feature>
<dbReference type="Pfam" id="PF24691">
    <property type="entry name" value="TreTu_C"/>
    <property type="match status" value="1"/>
</dbReference>
<evidence type="ECO:0000313" key="3">
    <source>
        <dbReference type="Proteomes" id="UP000183995"/>
    </source>
</evidence>
<dbReference type="InterPro" id="IPR057938">
    <property type="entry name" value="TreTu_C"/>
</dbReference>
<accession>A0A1M5ZLQ4</accession>
<dbReference type="STRING" id="1123282.SAMN02745823_03900"/>
<feature type="domain" description="TreTu toxin C-terminal" evidence="1">
    <location>
        <begin position="153"/>
        <end position="251"/>
    </location>
</feature>
<reference evidence="2 3" key="1">
    <citation type="submission" date="2016-11" db="EMBL/GenBank/DDBJ databases">
        <authorList>
            <person name="Jaros S."/>
            <person name="Januszkiewicz K."/>
            <person name="Wedrychowicz H."/>
        </authorList>
    </citation>
    <scope>NUCLEOTIDE SEQUENCE [LARGE SCALE GENOMIC DNA]</scope>
    <source>
        <strain evidence="2 3">DSM 10068</strain>
    </source>
</reference>
<organism evidence="2 3">
    <name type="scientific">Sporobacter termitidis DSM 10068</name>
    <dbReference type="NCBI Taxonomy" id="1123282"/>
    <lineage>
        <taxon>Bacteria</taxon>
        <taxon>Bacillati</taxon>
        <taxon>Bacillota</taxon>
        <taxon>Clostridia</taxon>
        <taxon>Eubacteriales</taxon>
        <taxon>Oscillospiraceae</taxon>
        <taxon>Sporobacter</taxon>
    </lineage>
</organism>
<gene>
    <name evidence="2" type="ORF">SAMN02745823_03900</name>
</gene>
<keyword evidence="3" id="KW-1185">Reference proteome</keyword>
<name>A0A1M5ZLQ4_9FIRM</name>
<sequence length="256" mass="26765">AIMFGTLGTVGSAANQDWSAPGKATLNTALGGGLSALGGYLGGKAAETAGAYLDQWARIKGGNELPEYRPSIANSKGEGYNGNRERAYETVKGLGKSAETSAEGAGNDAYNAYLKMLDELEAARKSGMTAEEATLLDKYNLKMYTEGAGNVGTTRVGRWMSQAEYKKLLETGTVPESFSGTTHVANPADISAFGKQAKPGSVYVEFDVPSTSIKPTSNGWSKIIGPNSLEGRLALKKGLALPEMPKATNIKIVGGK</sequence>
<evidence type="ECO:0000259" key="1">
    <source>
        <dbReference type="Pfam" id="PF24691"/>
    </source>
</evidence>
<dbReference type="EMBL" id="FQXV01000033">
    <property type="protein sequence ID" value="SHI25091.1"/>
    <property type="molecule type" value="Genomic_DNA"/>
</dbReference>
<proteinExistence type="predicted"/>
<evidence type="ECO:0000313" key="2">
    <source>
        <dbReference type="EMBL" id="SHI25091.1"/>
    </source>
</evidence>